<keyword evidence="4" id="KW-1185">Reference proteome</keyword>
<dbReference type="Pfam" id="PF02794">
    <property type="entry name" value="HlyC"/>
    <property type="match status" value="1"/>
</dbReference>
<dbReference type="EMBL" id="AOGK01000002">
    <property type="protein sequence ID" value="MDG5974178.1"/>
    <property type="molecule type" value="Genomic_DNA"/>
</dbReference>
<keyword evidence="2" id="KW-0808">Transferase</keyword>
<proteinExistence type="inferred from homology"/>
<dbReference type="EC" id="2.3.1.-" evidence="2"/>
<dbReference type="PRINTS" id="PR01489">
    <property type="entry name" value="RTXTOXINC"/>
</dbReference>
<evidence type="ECO:0000256" key="1">
    <source>
        <dbReference type="ARBA" id="ARBA00005686"/>
    </source>
</evidence>
<dbReference type="RefSeq" id="WP_245638055.1">
    <property type="nucleotide sequence ID" value="NZ_AOGK01000002.1"/>
</dbReference>
<evidence type="ECO:0000313" key="4">
    <source>
        <dbReference type="Proteomes" id="UP001152876"/>
    </source>
</evidence>
<dbReference type="GO" id="GO:0031640">
    <property type="term" value="P:killing of cells of another organism"/>
    <property type="evidence" value="ECO:0007669"/>
    <property type="project" value="UniProtKB-KW"/>
</dbReference>
<dbReference type="AlphaFoldDB" id="A0A9X4SAG5"/>
<reference evidence="3" key="1">
    <citation type="submission" date="2013-01" db="EMBL/GenBank/DDBJ databases">
        <title>Genome draft of Hydrogenophaga taeniospiralis 2K1.</title>
        <authorList>
            <person name="Gomila M."/>
            <person name="Lalucat J."/>
        </authorList>
    </citation>
    <scope>NUCLEOTIDE SEQUENCE</scope>
    <source>
        <strain evidence="3">CCUG 15921</strain>
    </source>
</reference>
<keyword evidence="2" id="KW-0012">Acyltransferase</keyword>
<evidence type="ECO:0000256" key="2">
    <source>
        <dbReference type="RuleBase" id="RU368102"/>
    </source>
</evidence>
<organism evidence="3 4">
    <name type="scientific">Hydrogenophaga taeniospiralis CCUG 15921</name>
    <dbReference type="NCBI Taxonomy" id="1281780"/>
    <lineage>
        <taxon>Bacteria</taxon>
        <taxon>Pseudomonadati</taxon>
        <taxon>Pseudomonadota</taxon>
        <taxon>Betaproteobacteria</taxon>
        <taxon>Burkholderiales</taxon>
        <taxon>Comamonadaceae</taxon>
        <taxon>Hydrogenophaga</taxon>
    </lineage>
</organism>
<comment type="subcellular location">
    <subcellularLocation>
        <location evidence="2">Cytoplasm</location>
    </subcellularLocation>
</comment>
<name>A0A9X4SAG5_9BURK</name>
<dbReference type="GO" id="GO:0009404">
    <property type="term" value="P:toxin metabolic process"/>
    <property type="evidence" value="ECO:0007669"/>
    <property type="project" value="UniProtKB-UniRule"/>
</dbReference>
<protein>
    <recommendedName>
        <fullName evidence="2">RTX toxin-activating lysine-acyltransferase</fullName>
        <ecNumber evidence="2">2.3.1.-</ecNumber>
    </recommendedName>
</protein>
<dbReference type="Proteomes" id="UP001152876">
    <property type="component" value="Unassembled WGS sequence"/>
</dbReference>
<comment type="similarity">
    <text evidence="1 2">Belongs to the RTX toxin acyltransferase family.</text>
</comment>
<gene>
    <name evidence="3" type="ORF">H010_02877</name>
</gene>
<sequence length="160" mass="18230">MKDIPPTMSPQEAEKVIAFAKEQAGKMFQKLPLLGPVTWLMMQQTHTRHTLISELEWRVIPALMLDQAKLYMRDDSPLAYVSWARLSPALGQRYRHPPHQLSFNDWNSGEDIWLVDVVAPFGGIPKIMEDLRHQVFAGKAMQQLAPTTTEPTKVVTWPAV</sequence>
<evidence type="ECO:0000313" key="3">
    <source>
        <dbReference type="EMBL" id="MDG5974178.1"/>
    </source>
</evidence>
<keyword evidence="2" id="KW-0204">Cytolysis</keyword>
<keyword evidence="2" id="KW-0963">Cytoplasm</keyword>
<dbReference type="GO" id="GO:0016746">
    <property type="term" value="F:acyltransferase activity"/>
    <property type="evidence" value="ECO:0007669"/>
    <property type="project" value="UniProtKB-UniRule"/>
</dbReference>
<dbReference type="GO" id="GO:0005737">
    <property type="term" value="C:cytoplasm"/>
    <property type="evidence" value="ECO:0007669"/>
    <property type="project" value="UniProtKB-SubCell"/>
</dbReference>
<comment type="caution">
    <text evidence="3">The sequence shown here is derived from an EMBL/GenBank/DDBJ whole genome shotgun (WGS) entry which is preliminary data.</text>
</comment>
<comment type="function">
    <text evidence="2">Involved in fatty acylation of protoxin at internal lysine residues, thereby converting it to the active toxin.</text>
</comment>
<dbReference type="InterPro" id="IPR003996">
    <property type="entry name" value="RTX_toxin-activating_protC_bac"/>
</dbReference>
<accession>A0A9X4SAG5</accession>